<sequence length="316" mass="35634">MVMRKMERKKQTFFLSSQLSSSESDDGDDVRKPKVHKNITRVFNPQQGTFSRLKSRSRVVSGKVSKLSETMSQLINAKTRDTTLTAAPKKATEVKKPSKVFSSIPENEDDDEQCGGKDRKQVQKEMFRLQTPELSPVSVPEIKMKTKENSRACKKSDPQSTPAAKSPSKFFKTTPRTNPDRVGKKSDLHLTPINSLTPASPKMTQEKRRSKRKSANDSFSATDQDNSTSSWSSAKRIKLGTKRGDHKPSKNANAASTNKSKEFRSRHESRVNTSKKSNSTGRLSNEFAPKFALRTPEFMKIKEDDSIHQKKERPIK</sequence>
<evidence type="ECO:0000313" key="3">
    <source>
        <dbReference type="Proteomes" id="UP000094527"/>
    </source>
</evidence>
<feature type="compositionally biased region" description="Basic and acidic residues" evidence="1">
    <location>
        <begin position="142"/>
        <end position="157"/>
    </location>
</feature>
<dbReference type="EMBL" id="LJIJ01000222">
    <property type="protein sequence ID" value="ODN00229.1"/>
    <property type="molecule type" value="Genomic_DNA"/>
</dbReference>
<reference evidence="2 3" key="1">
    <citation type="journal article" date="2016" name="Genome Biol. Evol.">
        <title>Gene Family Evolution Reflects Adaptation to Soil Environmental Stressors in the Genome of the Collembolan Orchesella cincta.</title>
        <authorList>
            <person name="Faddeeva-Vakhrusheva A."/>
            <person name="Derks M.F."/>
            <person name="Anvar S.Y."/>
            <person name="Agamennone V."/>
            <person name="Suring W."/>
            <person name="Smit S."/>
            <person name="van Straalen N.M."/>
            <person name="Roelofs D."/>
        </authorList>
    </citation>
    <scope>NUCLEOTIDE SEQUENCE [LARGE SCALE GENOMIC DNA]</scope>
    <source>
        <tissue evidence="2">Mixed pool</tissue>
    </source>
</reference>
<feature type="compositionally biased region" description="Polar residues" evidence="1">
    <location>
        <begin position="271"/>
        <end position="283"/>
    </location>
</feature>
<feature type="compositionally biased region" description="Basic and acidic residues" evidence="1">
    <location>
        <begin position="114"/>
        <end position="127"/>
    </location>
</feature>
<dbReference type="Proteomes" id="UP000094527">
    <property type="component" value="Unassembled WGS sequence"/>
</dbReference>
<feature type="region of interest" description="Disordered" evidence="1">
    <location>
        <begin position="80"/>
        <end position="288"/>
    </location>
</feature>
<feature type="compositionally biased region" description="Polar residues" evidence="1">
    <location>
        <begin position="216"/>
        <end position="233"/>
    </location>
</feature>
<feature type="compositionally biased region" description="Basic and acidic residues" evidence="1">
    <location>
        <begin position="178"/>
        <end position="188"/>
    </location>
</feature>
<name>A0A1D2N4M0_ORCCI</name>
<dbReference type="AlphaFoldDB" id="A0A1D2N4M0"/>
<proteinExistence type="predicted"/>
<protein>
    <submittedName>
        <fullName evidence="2">Uncharacterized protein</fullName>
    </submittedName>
</protein>
<accession>A0A1D2N4M0</accession>
<organism evidence="2 3">
    <name type="scientific">Orchesella cincta</name>
    <name type="common">Springtail</name>
    <name type="synonym">Podura cincta</name>
    <dbReference type="NCBI Taxonomy" id="48709"/>
    <lineage>
        <taxon>Eukaryota</taxon>
        <taxon>Metazoa</taxon>
        <taxon>Ecdysozoa</taxon>
        <taxon>Arthropoda</taxon>
        <taxon>Hexapoda</taxon>
        <taxon>Collembola</taxon>
        <taxon>Entomobryomorpha</taxon>
        <taxon>Entomobryoidea</taxon>
        <taxon>Orchesellidae</taxon>
        <taxon>Orchesellinae</taxon>
        <taxon>Orchesella</taxon>
    </lineage>
</organism>
<keyword evidence="3" id="KW-1185">Reference proteome</keyword>
<feature type="region of interest" description="Disordered" evidence="1">
    <location>
        <begin position="1"/>
        <end position="48"/>
    </location>
</feature>
<comment type="caution">
    <text evidence="2">The sequence shown here is derived from an EMBL/GenBank/DDBJ whole genome shotgun (WGS) entry which is preliminary data.</text>
</comment>
<evidence type="ECO:0000313" key="2">
    <source>
        <dbReference type="EMBL" id="ODN00229.1"/>
    </source>
</evidence>
<gene>
    <name evidence="2" type="ORF">Ocin01_06456</name>
</gene>
<evidence type="ECO:0000256" key="1">
    <source>
        <dbReference type="SAM" id="MobiDB-lite"/>
    </source>
</evidence>
<feature type="compositionally biased region" description="Basic and acidic residues" evidence="1">
    <location>
        <begin position="259"/>
        <end position="270"/>
    </location>
</feature>